<dbReference type="Gene3D" id="3.40.50.2300">
    <property type="match status" value="1"/>
</dbReference>
<dbReference type="InterPro" id="IPR004358">
    <property type="entry name" value="Sig_transdc_His_kin-like_C"/>
</dbReference>
<comment type="caution">
    <text evidence="12">The sequence shown here is derived from an EMBL/GenBank/DDBJ whole genome shotgun (WGS) entry which is preliminary data.</text>
</comment>
<dbReference type="GO" id="GO:0009927">
    <property type="term" value="F:histidine phosphotransfer kinase activity"/>
    <property type="evidence" value="ECO:0007669"/>
    <property type="project" value="TreeGrafter"/>
</dbReference>
<dbReference type="EMBL" id="SNXI01000005">
    <property type="protein sequence ID" value="TDP38188.1"/>
    <property type="molecule type" value="Genomic_DNA"/>
</dbReference>
<feature type="domain" description="PAC" evidence="11">
    <location>
        <begin position="222"/>
        <end position="275"/>
    </location>
</feature>
<evidence type="ECO:0000259" key="9">
    <source>
        <dbReference type="PROSITE" id="PS50110"/>
    </source>
</evidence>
<dbReference type="SUPFAM" id="SSF55785">
    <property type="entry name" value="PYP-like sensor domain (PAS domain)"/>
    <property type="match status" value="2"/>
</dbReference>
<dbReference type="SUPFAM" id="SSF47384">
    <property type="entry name" value="Homodimeric domain of signal transducing histidine kinase"/>
    <property type="match status" value="1"/>
</dbReference>
<dbReference type="InterPro" id="IPR001610">
    <property type="entry name" value="PAC"/>
</dbReference>
<dbReference type="InterPro" id="IPR003594">
    <property type="entry name" value="HATPase_dom"/>
</dbReference>
<evidence type="ECO:0000259" key="10">
    <source>
        <dbReference type="PROSITE" id="PS50112"/>
    </source>
</evidence>
<organism evidence="12 13">
    <name type="scientific">Idiomarina aquatica</name>
    <dbReference type="NCBI Taxonomy" id="1327752"/>
    <lineage>
        <taxon>Bacteria</taxon>
        <taxon>Pseudomonadati</taxon>
        <taxon>Pseudomonadota</taxon>
        <taxon>Gammaproteobacteria</taxon>
        <taxon>Alteromonadales</taxon>
        <taxon>Idiomarinaceae</taxon>
        <taxon>Idiomarina</taxon>
    </lineage>
</organism>
<dbReference type="Pfam" id="PF08447">
    <property type="entry name" value="PAS_3"/>
    <property type="match status" value="2"/>
</dbReference>
<sequence>MSKSVGQPEPVTNQNLEQLINAGTGLTLFVWEDTELWPVRYVSDNVATVFGYSKAQFLNREVQFKYLIHEDDLARVNDEVELLKSGKTDYRLTHQDYRIRHRDGHYVWVTDTTVVKRDEQKGVNVLFGYLIDITERKALELKLETERNRLSLLLDATRLGTWEWNPQTNETRFNERWAKMFGYEPDELEKQVETWSSRLHPDDYDRVWRAIKDHLDGITPFYESEHRILHRSGRWVYVLDRGRIIERDNQGRATRYAGTVTDVTEQKQAEIDARRVAHAKNVFLANMSHEVRTPLHGILGLASVLENTQVTDYQKRLLKTIKNSGDYLLNTLNDLLDLTRAEEGQLKIKLGTHSVERILQHVASLFEQRVSEKGLQFKLDISDQLPKQTIMDHTRIIQIISNLVSNAIKFTEQGQICLRARWLPETQRRGELEISVIDSGAGIRDTQRIWQLFEQEDDGLTRSQQGSGLGLAIVRNLVQLLSGTIQVDSEPGEGSCFTVCLPMSVHLGAAPNEQELSELPLPEIEKFAILVVDDNTINQMIVCEMLRTLGQQVDAVTSGAMAIERLGQTAYDAIFMDLHMPVMDGMETTRKIRQLTDVKQPHIFALTANAFPETRTQALHSGMDDYVTKPFVKEDLARVLTRISITKNRTQHGIS</sequence>
<dbReference type="SUPFAM" id="SSF55874">
    <property type="entry name" value="ATPase domain of HSP90 chaperone/DNA topoisomerase II/histidine kinase"/>
    <property type="match status" value="1"/>
</dbReference>
<dbReference type="InterPro" id="IPR000014">
    <property type="entry name" value="PAS"/>
</dbReference>
<dbReference type="Gene3D" id="3.30.450.20">
    <property type="entry name" value="PAS domain"/>
    <property type="match status" value="2"/>
</dbReference>
<dbReference type="SMART" id="SM00086">
    <property type="entry name" value="PAC"/>
    <property type="match status" value="2"/>
</dbReference>
<keyword evidence="3 7" id="KW-0597">Phosphoprotein</keyword>
<dbReference type="Gene3D" id="1.10.287.130">
    <property type="match status" value="1"/>
</dbReference>
<dbReference type="CDD" id="cd16922">
    <property type="entry name" value="HATPase_EvgS-ArcB-TorS-like"/>
    <property type="match status" value="1"/>
</dbReference>
<evidence type="ECO:0000256" key="4">
    <source>
        <dbReference type="ARBA" id="ARBA00022679"/>
    </source>
</evidence>
<dbReference type="OrthoDB" id="9810730at2"/>
<dbReference type="Pfam" id="PF02518">
    <property type="entry name" value="HATPase_c"/>
    <property type="match status" value="1"/>
</dbReference>
<dbReference type="SMART" id="SM00091">
    <property type="entry name" value="PAS"/>
    <property type="match status" value="2"/>
</dbReference>
<dbReference type="CDD" id="cd00082">
    <property type="entry name" value="HisKA"/>
    <property type="match status" value="1"/>
</dbReference>
<keyword evidence="6" id="KW-0902">Two-component regulatory system</keyword>
<evidence type="ECO:0000256" key="1">
    <source>
        <dbReference type="ARBA" id="ARBA00000085"/>
    </source>
</evidence>
<dbReference type="SUPFAM" id="SSF52172">
    <property type="entry name" value="CheY-like"/>
    <property type="match status" value="1"/>
</dbReference>
<dbReference type="InterPro" id="IPR005467">
    <property type="entry name" value="His_kinase_dom"/>
</dbReference>
<evidence type="ECO:0000259" key="11">
    <source>
        <dbReference type="PROSITE" id="PS50113"/>
    </source>
</evidence>
<dbReference type="GO" id="GO:0000155">
    <property type="term" value="F:phosphorelay sensor kinase activity"/>
    <property type="evidence" value="ECO:0007669"/>
    <property type="project" value="InterPro"/>
</dbReference>
<feature type="domain" description="PAC" evidence="11">
    <location>
        <begin position="93"/>
        <end position="145"/>
    </location>
</feature>
<feature type="domain" description="PAS" evidence="10">
    <location>
        <begin position="12"/>
        <end position="87"/>
    </location>
</feature>
<feature type="domain" description="Response regulatory" evidence="9">
    <location>
        <begin position="528"/>
        <end position="644"/>
    </location>
</feature>
<evidence type="ECO:0000256" key="6">
    <source>
        <dbReference type="ARBA" id="ARBA00023012"/>
    </source>
</evidence>
<dbReference type="Gene3D" id="2.10.70.100">
    <property type="match status" value="1"/>
</dbReference>
<evidence type="ECO:0000256" key="2">
    <source>
        <dbReference type="ARBA" id="ARBA00012438"/>
    </source>
</evidence>
<dbReference type="AlphaFoldDB" id="A0A4R6PIJ9"/>
<dbReference type="InterPro" id="IPR003661">
    <property type="entry name" value="HisK_dim/P_dom"/>
</dbReference>
<keyword evidence="13" id="KW-1185">Reference proteome</keyword>
<evidence type="ECO:0000313" key="12">
    <source>
        <dbReference type="EMBL" id="TDP38188.1"/>
    </source>
</evidence>
<dbReference type="PANTHER" id="PTHR43047">
    <property type="entry name" value="TWO-COMPONENT HISTIDINE PROTEIN KINASE"/>
    <property type="match status" value="1"/>
</dbReference>
<evidence type="ECO:0000313" key="13">
    <source>
        <dbReference type="Proteomes" id="UP000295531"/>
    </source>
</evidence>
<dbReference type="SMART" id="SM00388">
    <property type="entry name" value="HisKA"/>
    <property type="match status" value="1"/>
</dbReference>
<dbReference type="EC" id="2.7.13.3" evidence="2"/>
<dbReference type="InterPro" id="IPR036097">
    <property type="entry name" value="HisK_dim/P_sf"/>
</dbReference>
<dbReference type="Proteomes" id="UP000295531">
    <property type="component" value="Unassembled WGS sequence"/>
</dbReference>
<dbReference type="NCBIfam" id="TIGR00229">
    <property type="entry name" value="sensory_box"/>
    <property type="match status" value="2"/>
</dbReference>
<feature type="domain" description="PAS" evidence="10">
    <location>
        <begin position="146"/>
        <end position="218"/>
    </location>
</feature>
<reference evidence="12 13" key="1">
    <citation type="submission" date="2019-03" db="EMBL/GenBank/DDBJ databases">
        <title>Freshwater and sediment microbial communities from various areas in North America, analyzing microbe dynamics in response to fracking.</title>
        <authorList>
            <person name="Lamendella R."/>
        </authorList>
    </citation>
    <scope>NUCLEOTIDE SEQUENCE [LARGE SCALE GENOMIC DNA]</scope>
    <source>
        <strain evidence="12 13">18_TX</strain>
    </source>
</reference>
<dbReference type="SMART" id="SM00448">
    <property type="entry name" value="REC"/>
    <property type="match status" value="1"/>
</dbReference>
<dbReference type="InterPro" id="IPR000700">
    <property type="entry name" value="PAS-assoc_C"/>
</dbReference>
<dbReference type="PANTHER" id="PTHR43047:SF72">
    <property type="entry name" value="OSMOSENSING HISTIDINE PROTEIN KINASE SLN1"/>
    <property type="match status" value="1"/>
</dbReference>
<dbReference type="Gene3D" id="3.30.565.10">
    <property type="entry name" value="Histidine kinase-like ATPase, C-terminal domain"/>
    <property type="match status" value="1"/>
</dbReference>
<dbReference type="FunFam" id="3.30.565.10:FF:000010">
    <property type="entry name" value="Sensor histidine kinase RcsC"/>
    <property type="match status" value="1"/>
</dbReference>
<dbReference type="PROSITE" id="PS50110">
    <property type="entry name" value="RESPONSE_REGULATORY"/>
    <property type="match status" value="1"/>
</dbReference>
<dbReference type="PROSITE" id="PS50112">
    <property type="entry name" value="PAS"/>
    <property type="match status" value="2"/>
</dbReference>
<dbReference type="Pfam" id="PF00072">
    <property type="entry name" value="Response_reg"/>
    <property type="match status" value="1"/>
</dbReference>
<comment type="catalytic activity">
    <reaction evidence="1">
        <text>ATP + protein L-histidine = ADP + protein N-phospho-L-histidine.</text>
        <dbReference type="EC" id="2.7.13.3"/>
    </reaction>
</comment>
<protein>
    <recommendedName>
        <fullName evidence="2">histidine kinase</fullName>
        <ecNumber evidence="2">2.7.13.3</ecNumber>
    </recommendedName>
</protein>
<dbReference type="InterPro" id="IPR013655">
    <property type="entry name" value="PAS_fold_3"/>
</dbReference>
<dbReference type="PROSITE" id="PS50109">
    <property type="entry name" value="HIS_KIN"/>
    <property type="match status" value="1"/>
</dbReference>
<dbReference type="CDD" id="cd17546">
    <property type="entry name" value="REC_hyHK_CKI1_RcsC-like"/>
    <property type="match status" value="1"/>
</dbReference>
<name>A0A4R6PIJ9_9GAMM</name>
<feature type="domain" description="Histidine kinase" evidence="8">
    <location>
        <begin position="286"/>
        <end position="505"/>
    </location>
</feature>
<dbReference type="GO" id="GO:0005886">
    <property type="term" value="C:plasma membrane"/>
    <property type="evidence" value="ECO:0007669"/>
    <property type="project" value="TreeGrafter"/>
</dbReference>
<evidence type="ECO:0000256" key="5">
    <source>
        <dbReference type="ARBA" id="ARBA00022777"/>
    </source>
</evidence>
<evidence type="ECO:0000259" key="8">
    <source>
        <dbReference type="PROSITE" id="PS50109"/>
    </source>
</evidence>
<evidence type="ECO:0000256" key="3">
    <source>
        <dbReference type="ARBA" id="ARBA00022553"/>
    </source>
</evidence>
<gene>
    <name evidence="12" type="ORF">DEU29_10540</name>
</gene>
<dbReference type="CDD" id="cd00130">
    <property type="entry name" value="PAS"/>
    <property type="match status" value="2"/>
</dbReference>
<dbReference type="InterPro" id="IPR011006">
    <property type="entry name" value="CheY-like_superfamily"/>
</dbReference>
<accession>A0A4R6PIJ9</accession>
<evidence type="ECO:0000256" key="7">
    <source>
        <dbReference type="PROSITE-ProRule" id="PRU00169"/>
    </source>
</evidence>
<dbReference type="SMART" id="SM00387">
    <property type="entry name" value="HATPase_c"/>
    <property type="match status" value="1"/>
</dbReference>
<dbReference type="PRINTS" id="PR00344">
    <property type="entry name" value="BCTRLSENSOR"/>
</dbReference>
<dbReference type="InterPro" id="IPR036890">
    <property type="entry name" value="HATPase_C_sf"/>
</dbReference>
<dbReference type="InterPro" id="IPR035965">
    <property type="entry name" value="PAS-like_dom_sf"/>
</dbReference>
<dbReference type="InterPro" id="IPR001789">
    <property type="entry name" value="Sig_transdc_resp-reg_receiver"/>
</dbReference>
<dbReference type="RefSeq" id="WP_133539237.1">
    <property type="nucleotide sequence ID" value="NZ_SNXI01000005.1"/>
</dbReference>
<feature type="modified residue" description="4-aspartylphosphate" evidence="7">
    <location>
        <position position="577"/>
    </location>
</feature>
<keyword evidence="5" id="KW-0418">Kinase</keyword>
<dbReference type="PROSITE" id="PS50113">
    <property type="entry name" value="PAC"/>
    <property type="match status" value="2"/>
</dbReference>
<proteinExistence type="predicted"/>
<keyword evidence="4" id="KW-0808">Transferase</keyword>
<dbReference type="Pfam" id="PF00512">
    <property type="entry name" value="HisKA"/>
    <property type="match status" value="1"/>
</dbReference>